<feature type="chain" id="PRO_5045868149" evidence="3">
    <location>
        <begin position="29"/>
        <end position="347"/>
    </location>
</feature>
<evidence type="ECO:0000256" key="3">
    <source>
        <dbReference type="SAM" id="SignalP"/>
    </source>
</evidence>
<dbReference type="Gene3D" id="3.40.190.10">
    <property type="entry name" value="Periplasmic binding protein-like II"/>
    <property type="match status" value="2"/>
</dbReference>
<evidence type="ECO:0000313" key="5">
    <source>
        <dbReference type="Proteomes" id="UP001408594"/>
    </source>
</evidence>
<evidence type="ECO:0000313" key="4">
    <source>
        <dbReference type="EMBL" id="GAA5525702.1"/>
    </source>
</evidence>
<dbReference type="PANTHER" id="PTHR30006:SF15">
    <property type="entry name" value="IRON-UTILIZATION PERIPLASMIC PROTEIN"/>
    <property type="match status" value="1"/>
</dbReference>
<dbReference type="InterPro" id="IPR026045">
    <property type="entry name" value="Ferric-bd"/>
</dbReference>
<dbReference type="RefSeq" id="WP_345551620.1">
    <property type="nucleotide sequence ID" value="NZ_BAABRT010000019.1"/>
</dbReference>
<comment type="caution">
    <text evidence="4">The sequence shown here is derived from an EMBL/GenBank/DDBJ whole genome shotgun (WGS) entry which is preliminary data.</text>
</comment>
<dbReference type="Pfam" id="PF13343">
    <property type="entry name" value="SBP_bac_6"/>
    <property type="match status" value="1"/>
</dbReference>
<reference evidence="4 5" key="1">
    <citation type="submission" date="2024-02" db="EMBL/GenBank/DDBJ databases">
        <title>Microbulbifer aestuariivivens NBRC 112533.</title>
        <authorList>
            <person name="Ichikawa N."/>
            <person name="Katano-Makiyama Y."/>
            <person name="Hidaka K."/>
        </authorList>
    </citation>
    <scope>NUCLEOTIDE SEQUENCE [LARGE SCALE GENOMIC DNA]</scope>
    <source>
        <strain evidence="4 5">NBRC 112533</strain>
    </source>
</reference>
<protein>
    <submittedName>
        <fullName evidence="4">Iron uptake protein A1</fullName>
    </submittedName>
</protein>
<dbReference type="PANTHER" id="PTHR30006">
    <property type="entry name" value="THIAMINE-BINDING PERIPLASMIC PROTEIN-RELATED"/>
    <property type="match status" value="1"/>
</dbReference>
<dbReference type="PIRSF" id="PIRSF002825">
    <property type="entry name" value="CfbpA"/>
    <property type="match status" value="1"/>
</dbReference>
<comment type="similarity">
    <text evidence="1">Belongs to the bacterial solute-binding protein 1 family.</text>
</comment>
<evidence type="ECO:0000256" key="2">
    <source>
        <dbReference type="ARBA" id="ARBA00022729"/>
    </source>
</evidence>
<feature type="signal peptide" evidence="3">
    <location>
        <begin position="1"/>
        <end position="28"/>
    </location>
</feature>
<gene>
    <name evidence="4" type="primary">futA1</name>
    <name evidence="4" type="ORF">Maes01_02274</name>
</gene>
<accession>A0ABP9WR64</accession>
<keyword evidence="2 3" id="KW-0732">Signal</keyword>
<name>A0ABP9WR64_9GAMM</name>
<sequence length="347" mass="38743">MLSRVLAKGFFCFTVAAALLGSALSSTAAEQVNIYSYRQPFLIQPVLDAFTQETGIETRVVYASKGLVERLAREGRNSPADLVLTSNTSNLMQLVNEGLTQPVDSAVLEKNIPPQFRAEDDHWFGLTTRARLIYASKERVRPGEITTYEELADPKWKGRICTRSGKHPYTLSLIASMIAHHGEEKTRAWLEGVKANLARKPQGNDRAQVKAISEGVCDLSLGNSYYFGNMITNEEEPEQIEWAKSVNLIFPNQQGRGTHMFISGAAVTKHAPNRENAVKLLEFLSGEPAQFLYAEKNFEFPVRPGVKRSELIQEYMGEFREDDLSLTEIATYVPAASKLVDEVAFDF</sequence>
<dbReference type="EMBL" id="BAABRT010000019">
    <property type="protein sequence ID" value="GAA5525702.1"/>
    <property type="molecule type" value="Genomic_DNA"/>
</dbReference>
<organism evidence="4 5">
    <name type="scientific">Microbulbifer aestuariivivens</name>
    <dbReference type="NCBI Taxonomy" id="1908308"/>
    <lineage>
        <taxon>Bacteria</taxon>
        <taxon>Pseudomonadati</taxon>
        <taxon>Pseudomonadota</taxon>
        <taxon>Gammaproteobacteria</taxon>
        <taxon>Cellvibrionales</taxon>
        <taxon>Microbulbiferaceae</taxon>
        <taxon>Microbulbifer</taxon>
    </lineage>
</organism>
<keyword evidence="5" id="KW-1185">Reference proteome</keyword>
<dbReference type="SUPFAM" id="SSF53850">
    <property type="entry name" value="Periplasmic binding protein-like II"/>
    <property type="match status" value="1"/>
</dbReference>
<dbReference type="CDD" id="cd13542">
    <property type="entry name" value="PBP2_FutA1_ilke"/>
    <property type="match status" value="1"/>
</dbReference>
<evidence type="ECO:0000256" key="1">
    <source>
        <dbReference type="ARBA" id="ARBA00008520"/>
    </source>
</evidence>
<proteinExistence type="inferred from homology"/>
<dbReference type="Proteomes" id="UP001408594">
    <property type="component" value="Unassembled WGS sequence"/>
</dbReference>